<dbReference type="AlphaFoldDB" id="A0A4R0IV42"/>
<evidence type="ECO:0000313" key="3">
    <source>
        <dbReference type="EMBL" id="TCC36414.1"/>
    </source>
</evidence>
<evidence type="ECO:0000259" key="2">
    <source>
        <dbReference type="Pfam" id="PF12760"/>
    </source>
</evidence>
<gene>
    <name evidence="3" type="ORF">E0H92_27660</name>
</gene>
<organism evidence="3 4">
    <name type="scientific">Kribbella speibonae</name>
    <dbReference type="NCBI Taxonomy" id="1572660"/>
    <lineage>
        <taxon>Bacteria</taxon>
        <taxon>Bacillati</taxon>
        <taxon>Actinomycetota</taxon>
        <taxon>Actinomycetes</taxon>
        <taxon>Propionibacteriales</taxon>
        <taxon>Kribbellaceae</taxon>
        <taxon>Kribbella</taxon>
    </lineage>
</organism>
<dbReference type="Proteomes" id="UP000294225">
    <property type="component" value="Unassembled WGS sequence"/>
</dbReference>
<feature type="region of interest" description="Disordered" evidence="1">
    <location>
        <begin position="107"/>
        <end position="154"/>
    </location>
</feature>
<accession>A0A4R0IV42</accession>
<reference evidence="3 4" key="1">
    <citation type="submission" date="2019-02" db="EMBL/GenBank/DDBJ databases">
        <title>Kribbella capetownensis sp. nov. and Kribbella speibonae sp. nov., isolated from soil.</title>
        <authorList>
            <person name="Curtis S.M."/>
            <person name="Norton I."/>
            <person name="Everest G.J."/>
            <person name="Meyers P.R."/>
        </authorList>
    </citation>
    <scope>NUCLEOTIDE SEQUENCE [LARGE SCALE GENOMIC DNA]</scope>
    <source>
        <strain evidence="3 4">YM55</strain>
    </source>
</reference>
<dbReference type="EMBL" id="SJKC01000003">
    <property type="protein sequence ID" value="TCC36414.1"/>
    <property type="molecule type" value="Genomic_DNA"/>
</dbReference>
<dbReference type="Pfam" id="PF12760">
    <property type="entry name" value="Zn_ribbon_IS1595"/>
    <property type="match status" value="1"/>
</dbReference>
<feature type="compositionally biased region" description="Basic and acidic residues" evidence="1">
    <location>
        <begin position="110"/>
        <end position="120"/>
    </location>
</feature>
<proteinExistence type="predicted"/>
<evidence type="ECO:0000256" key="1">
    <source>
        <dbReference type="SAM" id="MobiDB-lite"/>
    </source>
</evidence>
<dbReference type="InterPro" id="IPR024442">
    <property type="entry name" value="Transposase_Zn_ribbon"/>
</dbReference>
<evidence type="ECO:0000313" key="4">
    <source>
        <dbReference type="Proteomes" id="UP000294225"/>
    </source>
</evidence>
<name>A0A4R0IV42_9ACTN</name>
<feature type="domain" description="Transposase zinc-ribbon" evidence="2">
    <location>
        <begin position="25"/>
        <end position="67"/>
    </location>
</feature>
<protein>
    <submittedName>
        <fullName evidence="3">IS1595 family transposase</fullName>
    </submittedName>
</protein>
<sequence>MTVPRLRAGVHYPRSVGELQSWFRTDEDCLDHLAWLRWPDGFVCPRCGSPGGWATADGRYKCGACGARTSVTAGTLFDRRRTPLTVWCTACWMFAAQKDGVSAQSLLRGPGDRLVPDRVGDAAPAARRAGQRQESPGRRGGRAHRTPVDTGVAA</sequence>
<comment type="caution">
    <text evidence="3">The sequence shown here is derived from an EMBL/GenBank/DDBJ whole genome shotgun (WGS) entry which is preliminary data.</text>
</comment>